<dbReference type="AlphaFoldDB" id="A0A4E0RWG2"/>
<evidence type="ECO:0000313" key="3">
    <source>
        <dbReference type="Proteomes" id="UP000230066"/>
    </source>
</evidence>
<gene>
    <name evidence="2" type="ORF">D915_006574</name>
</gene>
<feature type="compositionally biased region" description="Polar residues" evidence="1">
    <location>
        <begin position="106"/>
        <end position="131"/>
    </location>
</feature>
<proteinExistence type="predicted"/>
<dbReference type="EMBL" id="JXXN02002907">
    <property type="protein sequence ID" value="THD22222.1"/>
    <property type="molecule type" value="Genomic_DNA"/>
</dbReference>
<accession>A0A4E0RWG2</accession>
<keyword evidence="3" id="KW-1185">Reference proteome</keyword>
<dbReference type="Proteomes" id="UP000230066">
    <property type="component" value="Unassembled WGS sequence"/>
</dbReference>
<comment type="caution">
    <text evidence="2">The sequence shown here is derived from an EMBL/GenBank/DDBJ whole genome shotgun (WGS) entry which is preliminary data.</text>
</comment>
<feature type="region of interest" description="Disordered" evidence="1">
    <location>
        <begin position="93"/>
        <end position="131"/>
    </location>
</feature>
<sequence length="230" mass="25116">MQRWIDRLVLWCQPRGTHSPRPKSTMIITLSRPLEEYDGPPELLDSTEQRERVTDTALDGSLMGSPALVALSTGVWGLKSFAPKLVLRWLKRKQSPHSKEPKPGIIQSSMTQVIVSGTRPTSDSTSGSTELKRFGSTSLKFALISRSQTLPPRFGSSIGSGIGISKGSSFLCPGRPKSSKKLPAAIENSEMERHGAEPSFTLMPQEDVNGEAVLLESGDQIIDDEESKIQ</sequence>
<evidence type="ECO:0000313" key="2">
    <source>
        <dbReference type="EMBL" id="THD22222.1"/>
    </source>
</evidence>
<name>A0A4E0RWG2_FASHE</name>
<organism evidence="2 3">
    <name type="scientific">Fasciola hepatica</name>
    <name type="common">Liver fluke</name>
    <dbReference type="NCBI Taxonomy" id="6192"/>
    <lineage>
        <taxon>Eukaryota</taxon>
        <taxon>Metazoa</taxon>
        <taxon>Spiralia</taxon>
        <taxon>Lophotrochozoa</taxon>
        <taxon>Platyhelminthes</taxon>
        <taxon>Trematoda</taxon>
        <taxon>Digenea</taxon>
        <taxon>Plagiorchiida</taxon>
        <taxon>Echinostomata</taxon>
        <taxon>Echinostomatoidea</taxon>
        <taxon>Fasciolidae</taxon>
        <taxon>Fasciola</taxon>
    </lineage>
</organism>
<protein>
    <submittedName>
        <fullName evidence="2">Uncharacterized protein</fullName>
    </submittedName>
</protein>
<evidence type="ECO:0000256" key="1">
    <source>
        <dbReference type="SAM" id="MobiDB-lite"/>
    </source>
</evidence>
<reference evidence="2" key="1">
    <citation type="submission" date="2019-03" db="EMBL/GenBank/DDBJ databases">
        <title>Improved annotation for the trematode Fasciola hepatica.</title>
        <authorList>
            <person name="Choi Y.-J."/>
            <person name="Martin J."/>
            <person name="Mitreva M."/>
        </authorList>
    </citation>
    <scope>NUCLEOTIDE SEQUENCE [LARGE SCALE GENOMIC DNA]</scope>
</reference>